<sequence>MRAATRQLGAHRSGYWLRRFAEDEELSTAADQPLIDRFSLRRLLEDALDPYVRLAESGALRARRVASGYPPPRSRRTRSGARPWTSCARRWGCPRCGWAEELPQQPTPAFSTLAALRAQLDEHLGGTMSPAQTRLTAVLAVLLDTKTRSGELAGLRTTRLAEDHRAVCVERRPRTE</sequence>
<comment type="caution">
    <text evidence="1">The sequence shown here is derived from an EMBL/GenBank/DDBJ whole genome shotgun (WGS) entry which is preliminary data.</text>
</comment>
<protein>
    <submittedName>
        <fullName evidence="1">Uncharacterized protein</fullName>
    </submittedName>
</protein>
<dbReference type="AlphaFoldDB" id="A0A9X2RML3"/>
<reference evidence="1" key="1">
    <citation type="submission" date="2022-06" db="EMBL/GenBank/DDBJ databases">
        <title>WGS of actinobacteria.</title>
        <authorList>
            <person name="Thawai C."/>
        </authorList>
    </citation>
    <scope>NUCLEOTIDE SEQUENCE</scope>
    <source>
        <strain evidence="1">AA8</strain>
    </source>
</reference>
<proteinExistence type="predicted"/>
<organism evidence="1 2">
    <name type="scientific">Streptomyces telluris</name>
    <dbReference type="NCBI Taxonomy" id="2720021"/>
    <lineage>
        <taxon>Bacteria</taxon>
        <taxon>Bacillati</taxon>
        <taxon>Actinomycetota</taxon>
        <taxon>Actinomycetes</taxon>
        <taxon>Kitasatosporales</taxon>
        <taxon>Streptomycetaceae</taxon>
        <taxon>Streptomyces</taxon>
    </lineage>
</organism>
<dbReference type="RefSeq" id="WP_206329004.1">
    <property type="nucleotide sequence ID" value="NZ_JAATER010000027.1"/>
</dbReference>
<evidence type="ECO:0000313" key="2">
    <source>
        <dbReference type="Proteomes" id="UP001142374"/>
    </source>
</evidence>
<dbReference type="EMBL" id="JANIID010000018">
    <property type="protein sequence ID" value="MCQ8772062.1"/>
    <property type="molecule type" value="Genomic_DNA"/>
</dbReference>
<keyword evidence="2" id="KW-1185">Reference proteome</keyword>
<dbReference type="Proteomes" id="UP001142374">
    <property type="component" value="Unassembled WGS sequence"/>
</dbReference>
<name>A0A9X2RML3_9ACTN</name>
<gene>
    <name evidence="1" type="ORF">NQU55_20135</name>
</gene>
<accession>A0A9X2RML3</accession>
<evidence type="ECO:0000313" key="1">
    <source>
        <dbReference type="EMBL" id="MCQ8772062.1"/>
    </source>
</evidence>